<organism evidence="1 2">
    <name type="scientific">Diphasiastrum complanatum</name>
    <name type="common">Issler's clubmoss</name>
    <name type="synonym">Lycopodium complanatum</name>
    <dbReference type="NCBI Taxonomy" id="34168"/>
    <lineage>
        <taxon>Eukaryota</taxon>
        <taxon>Viridiplantae</taxon>
        <taxon>Streptophyta</taxon>
        <taxon>Embryophyta</taxon>
        <taxon>Tracheophyta</taxon>
        <taxon>Lycopodiopsida</taxon>
        <taxon>Lycopodiales</taxon>
        <taxon>Lycopodiaceae</taxon>
        <taxon>Lycopodioideae</taxon>
        <taxon>Diphasiastrum</taxon>
    </lineage>
</organism>
<dbReference type="EMBL" id="CM055112">
    <property type="protein sequence ID" value="KAJ7517739.1"/>
    <property type="molecule type" value="Genomic_DNA"/>
</dbReference>
<sequence length="297" mass="33508">MVDLGNLHFILGIEVSRGKDLSFICQSRYASSILEKFEMKDCKGVETPMEQNVKVSNSDDEASFEDITLYRRLVGSLIYFTITRPDLSYSAGKLSQSMQYPLVCHWKNAKRVLRYISATKNFGILYDGSNLALRAYSDADFVGDKVDRRSTSAFVTFLCNGIVSWLSKKQDTISLSSTESEYKALTSTTKEILWLKRLLVELQVMEAEEQPIIFCDNQSNQALATNPTFHARSKHIEIAHHFVREKIQAKEIKLHHVSSSDCLADLLTKALPNTSFIKLRSALGVVDRCTIVISCKS</sequence>
<name>A0ACC2AJJ0_DIPCM</name>
<dbReference type="Proteomes" id="UP001162992">
    <property type="component" value="Chromosome 21"/>
</dbReference>
<reference evidence="2" key="1">
    <citation type="journal article" date="2024" name="Proc. Natl. Acad. Sci. U.S.A.">
        <title>Extraordinary preservation of gene collinearity over three hundred million years revealed in homosporous lycophytes.</title>
        <authorList>
            <person name="Li C."/>
            <person name="Wickell D."/>
            <person name="Kuo L.Y."/>
            <person name="Chen X."/>
            <person name="Nie B."/>
            <person name="Liao X."/>
            <person name="Peng D."/>
            <person name="Ji J."/>
            <person name="Jenkins J."/>
            <person name="Williams M."/>
            <person name="Shu S."/>
            <person name="Plott C."/>
            <person name="Barry K."/>
            <person name="Rajasekar S."/>
            <person name="Grimwood J."/>
            <person name="Han X."/>
            <person name="Sun S."/>
            <person name="Hou Z."/>
            <person name="He W."/>
            <person name="Dai G."/>
            <person name="Sun C."/>
            <person name="Schmutz J."/>
            <person name="Leebens-Mack J.H."/>
            <person name="Li F.W."/>
            <person name="Wang L."/>
        </authorList>
    </citation>
    <scope>NUCLEOTIDE SEQUENCE [LARGE SCALE GENOMIC DNA]</scope>
    <source>
        <strain evidence="2">cv. PW_Plant_1</strain>
    </source>
</reference>
<protein>
    <submittedName>
        <fullName evidence="1">Uncharacterized protein</fullName>
    </submittedName>
</protein>
<accession>A0ACC2AJJ0</accession>
<proteinExistence type="predicted"/>
<keyword evidence="2" id="KW-1185">Reference proteome</keyword>
<gene>
    <name evidence="1" type="ORF">O6H91_21G038800</name>
</gene>
<evidence type="ECO:0000313" key="2">
    <source>
        <dbReference type="Proteomes" id="UP001162992"/>
    </source>
</evidence>
<comment type="caution">
    <text evidence="1">The sequence shown here is derived from an EMBL/GenBank/DDBJ whole genome shotgun (WGS) entry which is preliminary data.</text>
</comment>
<evidence type="ECO:0000313" key="1">
    <source>
        <dbReference type="EMBL" id="KAJ7517739.1"/>
    </source>
</evidence>